<reference evidence="2 3" key="1">
    <citation type="submission" date="2018-09" db="EMBL/GenBank/DDBJ databases">
        <title>Nocardia yunnanensis sp. nov., an actinomycete isolated from a soil sample.</title>
        <authorList>
            <person name="Zhang J."/>
        </authorList>
    </citation>
    <scope>NUCLEOTIDE SEQUENCE [LARGE SCALE GENOMIC DNA]</scope>
    <source>
        <strain evidence="2 3">CFHS0054</strain>
    </source>
</reference>
<gene>
    <name evidence="2" type="ORF">D7D52_19615</name>
</gene>
<dbReference type="KEGG" id="nyu:D7D52_19615"/>
<organism evidence="2 3">
    <name type="scientific">Nocardia yunnanensis</name>
    <dbReference type="NCBI Taxonomy" id="2382165"/>
    <lineage>
        <taxon>Bacteria</taxon>
        <taxon>Bacillati</taxon>
        <taxon>Actinomycetota</taxon>
        <taxon>Actinomycetes</taxon>
        <taxon>Mycobacteriales</taxon>
        <taxon>Nocardiaceae</taxon>
        <taxon>Nocardia</taxon>
    </lineage>
</organism>
<evidence type="ECO:0000313" key="2">
    <source>
        <dbReference type="EMBL" id="AYF75689.1"/>
    </source>
</evidence>
<dbReference type="AlphaFoldDB" id="A0A386ZGL6"/>
<dbReference type="InterPro" id="IPR029068">
    <property type="entry name" value="Glyas_Bleomycin-R_OHBP_Dase"/>
</dbReference>
<proteinExistence type="predicted"/>
<dbReference type="EMBL" id="CP032568">
    <property type="protein sequence ID" value="AYF75689.1"/>
    <property type="molecule type" value="Genomic_DNA"/>
</dbReference>
<evidence type="ECO:0000313" key="3">
    <source>
        <dbReference type="Proteomes" id="UP000267164"/>
    </source>
</evidence>
<keyword evidence="3" id="KW-1185">Reference proteome</keyword>
<protein>
    <submittedName>
        <fullName evidence="2">VOC family protein</fullName>
    </submittedName>
</protein>
<evidence type="ECO:0000259" key="1">
    <source>
        <dbReference type="Pfam" id="PF06983"/>
    </source>
</evidence>
<dbReference type="PANTHER" id="PTHR33990">
    <property type="entry name" value="PROTEIN YJDN-RELATED"/>
    <property type="match status" value="1"/>
</dbReference>
<sequence>MAVNVVAQLNFRGQAREALTFYQSVFGGELVLITYAQAQIVPVAAEAADHVMWGQLAADNGLWIMGYDVPTHTAFDRGDNSFFLALRGDLPEEITEFWDRLAVGATIVVPFGPAQWSPLYGVLRDKFGLTWILDIFREPADQQATPVLE</sequence>
<dbReference type="Pfam" id="PF06983">
    <property type="entry name" value="3-dmu-9_3-mt"/>
    <property type="match status" value="1"/>
</dbReference>
<dbReference type="CDD" id="cd06588">
    <property type="entry name" value="PhnB_like"/>
    <property type="match status" value="1"/>
</dbReference>
<dbReference type="RefSeq" id="WP_120738440.1">
    <property type="nucleotide sequence ID" value="NZ_CP032568.1"/>
</dbReference>
<dbReference type="Gene3D" id="3.10.180.10">
    <property type="entry name" value="2,3-Dihydroxybiphenyl 1,2-Dioxygenase, domain 1"/>
    <property type="match status" value="1"/>
</dbReference>
<dbReference type="InterPro" id="IPR028973">
    <property type="entry name" value="PhnB-like"/>
</dbReference>
<dbReference type="PANTHER" id="PTHR33990:SF1">
    <property type="entry name" value="PROTEIN YJDN"/>
    <property type="match status" value="1"/>
</dbReference>
<accession>A0A386ZGL6</accession>
<dbReference type="SUPFAM" id="SSF54593">
    <property type="entry name" value="Glyoxalase/Bleomycin resistance protein/Dihydroxybiphenyl dioxygenase"/>
    <property type="match status" value="1"/>
</dbReference>
<feature type="domain" description="PhnB-like" evidence="1">
    <location>
        <begin position="5"/>
        <end position="131"/>
    </location>
</feature>
<name>A0A386ZGL6_9NOCA</name>
<dbReference type="Proteomes" id="UP000267164">
    <property type="component" value="Chromosome"/>
</dbReference>
<dbReference type="OrthoDB" id="9795306at2"/>